<evidence type="ECO:0000256" key="6">
    <source>
        <dbReference type="ARBA" id="ARBA00022490"/>
    </source>
</evidence>
<dbReference type="SMART" id="SM00184">
    <property type="entry name" value="RING"/>
    <property type="match status" value="3"/>
</dbReference>
<comment type="function">
    <text evidence="20">E3 ubiquitin-protein ligase which accepts ubiquitin from E2 ubiquitin-conjugating enzymes UBE2L3 and UBE2L6 in the form of a thioester and then directly transfers the ubiquitin to targeted substrates such as LCMT2, thereby promoting their degradation. Induces apoptosis via a p53/TP53-dependent but caspase-independent mechanism. Plays a crucial role in maintaining the genomic stability by controlling the degradation of multiple proteins involved in mitotic progression and DNA damage. Regulates epithelial homeostasis by mediating degradation of CDKN1A and isoform 2 of TP63. Plays a regulatory role in innate immunity by negatively regulating IRF3 activation and IFN-beta production. Mechanistically, inhibits TBK1 phosphorylation and 'Lys-63'-linked polyubiquitination independently of its E3 ligase activity. Alternatively, promotes 'Lys-27' and 'Lys-33'-linked ubiquitination of IFIH1/MDA5, promoting selective autophagic degradation of IFIH1/MDA5 to inhibit antiviral response.</text>
</comment>
<dbReference type="InterPro" id="IPR031127">
    <property type="entry name" value="E3_UB_ligase_RBR"/>
</dbReference>
<evidence type="ECO:0000256" key="21">
    <source>
        <dbReference type="ARBA" id="ARBA00061765"/>
    </source>
</evidence>
<comment type="subunit">
    <text evidence="21">Interacts with UBE2L3, UBE2L6 and LCMT2, as well as with BAX. Interacts with TBK1; this interaction inhibits TBK1 phosphorylation and 'Lys-63'-linked polyubiquitination.</text>
</comment>
<dbReference type="Gene3D" id="1.20.120.1750">
    <property type="match status" value="1"/>
</dbReference>
<dbReference type="FunFam" id="3.30.40.10:FF:000051">
    <property type="entry name" value="RBR-type E3 ubiquitin transferase"/>
    <property type="match status" value="1"/>
</dbReference>
<dbReference type="InterPro" id="IPR002867">
    <property type="entry name" value="IBR_dom"/>
</dbReference>
<dbReference type="GO" id="GO:0031966">
    <property type="term" value="C:mitochondrial membrane"/>
    <property type="evidence" value="ECO:0007669"/>
    <property type="project" value="UniProtKB-SubCell"/>
</dbReference>
<dbReference type="EC" id="2.3.2.31" evidence="5"/>
<dbReference type="CDD" id="cd20349">
    <property type="entry name" value="BRcat_RBR_RNF144"/>
    <property type="match status" value="1"/>
</dbReference>
<dbReference type="Pfam" id="PF01485">
    <property type="entry name" value="IBR"/>
    <property type="match status" value="1"/>
</dbReference>
<evidence type="ECO:0000256" key="1">
    <source>
        <dbReference type="ARBA" id="ARBA00001798"/>
    </source>
</evidence>
<evidence type="ECO:0000256" key="16">
    <source>
        <dbReference type="ARBA" id="ARBA00022989"/>
    </source>
</evidence>
<dbReference type="OMA" id="CMVAAEM"/>
<evidence type="ECO:0000256" key="8">
    <source>
        <dbReference type="ARBA" id="ARBA00022692"/>
    </source>
</evidence>
<evidence type="ECO:0000256" key="17">
    <source>
        <dbReference type="ARBA" id="ARBA00023128"/>
    </source>
</evidence>
<keyword evidence="14" id="KW-0862">Zinc</keyword>
<evidence type="ECO:0000256" key="13">
    <source>
        <dbReference type="ARBA" id="ARBA00022786"/>
    </source>
</evidence>
<dbReference type="SMART" id="SM00647">
    <property type="entry name" value="IBR"/>
    <property type="match status" value="2"/>
</dbReference>
<evidence type="ECO:0000256" key="11">
    <source>
        <dbReference type="ARBA" id="ARBA00022737"/>
    </source>
</evidence>
<comment type="pathway">
    <text evidence="4">Protein modification; protein ubiquitination.</text>
</comment>
<dbReference type="FunFam" id="1.20.120.1750:FF:000010">
    <property type="entry name" value="RBR-type E3 ubiquitin transferase"/>
    <property type="match status" value="1"/>
</dbReference>
<feature type="transmembrane region" description="Helical" evidence="24">
    <location>
        <begin position="252"/>
        <end position="274"/>
    </location>
</feature>
<dbReference type="InterPro" id="IPR013083">
    <property type="entry name" value="Znf_RING/FYVE/PHD"/>
</dbReference>
<evidence type="ECO:0000256" key="15">
    <source>
        <dbReference type="ARBA" id="ARBA00022843"/>
    </source>
</evidence>
<dbReference type="InterPro" id="IPR001841">
    <property type="entry name" value="Znf_RING"/>
</dbReference>
<keyword evidence="11" id="KW-0677">Repeat</keyword>
<dbReference type="Gene3D" id="3.30.40.10">
    <property type="entry name" value="Zinc/RING finger domain, C3HC4 (zinc finger)"/>
    <property type="match status" value="1"/>
</dbReference>
<comment type="catalytic activity">
    <reaction evidence="1">
        <text>[E2 ubiquitin-conjugating enzyme]-S-ubiquitinyl-L-cysteine + [acceptor protein]-L-lysine = [E2 ubiquitin-conjugating enzyme]-L-cysteine + [acceptor protein]-N(6)-ubiquitinyl-L-lysine.</text>
        <dbReference type="EC" id="2.3.2.31"/>
    </reaction>
</comment>
<evidence type="ECO:0000256" key="3">
    <source>
        <dbReference type="ARBA" id="ARBA00004496"/>
    </source>
</evidence>
<keyword evidence="10" id="KW-0479">Metal-binding</keyword>
<dbReference type="GO" id="GO:0008270">
    <property type="term" value="F:zinc ion binding"/>
    <property type="evidence" value="ECO:0007669"/>
    <property type="project" value="UniProtKB-KW"/>
</dbReference>
<protein>
    <recommendedName>
        <fullName evidence="22">E3 ubiquitin-protein ligase RNF144B</fullName>
        <ecNumber evidence="5">2.3.2.31</ecNumber>
    </recommendedName>
    <alternativeName>
        <fullName evidence="23">RING finger protein 144B</fullName>
    </alternativeName>
</protein>
<dbReference type="RefSeq" id="XP_009043882.1">
    <property type="nucleotide sequence ID" value="XM_009045634.1"/>
</dbReference>
<dbReference type="GeneID" id="20244427"/>
<evidence type="ECO:0000256" key="12">
    <source>
        <dbReference type="ARBA" id="ARBA00022771"/>
    </source>
</evidence>
<keyword evidence="17" id="KW-0496">Mitochondrion</keyword>
<evidence type="ECO:0000313" key="26">
    <source>
        <dbReference type="EMBL" id="ESP05337.1"/>
    </source>
</evidence>
<keyword evidence="9" id="KW-0053">Apoptosis</keyword>
<dbReference type="PANTHER" id="PTHR11685">
    <property type="entry name" value="RBR FAMILY RING FINGER AND IBR DOMAIN-CONTAINING"/>
    <property type="match status" value="1"/>
</dbReference>
<dbReference type="CTD" id="20244427"/>
<keyword evidence="8 24" id="KW-0812">Transmembrane</keyword>
<dbReference type="PROSITE" id="PS51873">
    <property type="entry name" value="TRIAD"/>
    <property type="match status" value="1"/>
</dbReference>
<keyword evidence="6" id="KW-0963">Cytoplasm</keyword>
<dbReference type="KEGG" id="lgi:LOTGIDRAFT_181176"/>
<evidence type="ECO:0000256" key="20">
    <source>
        <dbReference type="ARBA" id="ARBA00060040"/>
    </source>
</evidence>
<evidence type="ECO:0000256" key="2">
    <source>
        <dbReference type="ARBA" id="ARBA00004304"/>
    </source>
</evidence>
<dbReference type="Proteomes" id="UP000030746">
    <property type="component" value="Unassembled WGS sequence"/>
</dbReference>
<dbReference type="EMBL" id="KB199650">
    <property type="protein sequence ID" value="ESP05337.1"/>
    <property type="molecule type" value="Genomic_DNA"/>
</dbReference>
<dbReference type="PROSITE" id="PS00518">
    <property type="entry name" value="ZF_RING_1"/>
    <property type="match status" value="1"/>
</dbReference>
<dbReference type="InterPro" id="IPR017907">
    <property type="entry name" value="Znf_RING_CS"/>
</dbReference>
<accession>V4BHL4</accession>
<keyword evidence="16 24" id="KW-1133">Transmembrane helix</keyword>
<dbReference type="GO" id="GO:0061630">
    <property type="term" value="F:ubiquitin protein ligase activity"/>
    <property type="evidence" value="ECO:0007669"/>
    <property type="project" value="UniProtKB-EC"/>
</dbReference>
<keyword evidence="13" id="KW-0833">Ubl conjugation pathway</keyword>
<evidence type="ECO:0000256" key="10">
    <source>
        <dbReference type="ARBA" id="ARBA00022723"/>
    </source>
</evidence>
<evidence type="ECO:0000256" key="24">
    <source>
        <dbReference type="SAM" id="Phobius"/>
    </source>
</evidence>
<evidence type="ECO:0000256" key="18">
    <source>
        <dbReference type="ARBA" id="ARBA00023136"/>
    </source>
</evidence>
<comment type="similarity">
    <text evidence="19">Belongs to the RBR family. RNF144 subfamily.</text>
</comment>
<feature type="non-terminal residue" evidence="26">
    <location>
        <position position="286"/>
    </location>
</feature>
<dbReference type="SUPFAM" id="SSF57850">
    <property type="entry name" value="RING/U-box"/>
    <property type="match status" value="3"/>
</dbReference>
<dbReference type="AlphaFoldDB" id="V4BHL4"/>
<dbReference type="HOGENOM" id="CLU_053598_1_0_1"/>
<comment type="subcellular location">
    <subcellularLocation>
        <location evidence="3">Cytoplasm</location>
    </subcellularLocation>
    <subcellularLocation>
        <location evidence="2">Mitochondrion membrane</location>
        <topology evidence="2">Single-pass membrane protein</topology>
    </subcellularLocation>
</comment>
<keyword evidence="12" id="KW-0863">Zinc-finger</keyword>
<evidence type="ECO:0000259" key="25">
    <source>
        <dbReference type="PROSITE" id="PS51873"/>
    </source>
</evidence>
<evidence type="ECO:0000256" key="14">
    <source>
        <dbReference type="ARBA" id="ARBA00022833"/>
    </source>
</evidence>
<evidence type="ECO:0000256" key="5">
    <source>
        <dbReference type="ARBA" id="ARBA00012251"/>
    </source>
</evidence>
<dbReference type="GO" id="GO:0006915">
    <property type="term" value="P:apoptotic process"/>
    <property type="evidence" value="ECO:0007669"/>
    <property type="project" value="UniProtKB-KW"/>
</dbReference>
<dbReference type="CDD" id="cd16632">
    <property type="entry name" value="mRING-HC-C4C4_RBR_RNF144"/>
    <property type="match status" value="1"/>
</dbReference>
<evidence type="ECO:0000256" key="19">
    <source>
        <dbReference type="ARBA" id="ARBA00038342"/>
    </source>
</evidence>
<dbReference type="STRING" id="225164.V4BHL4"/>
<feature type="domain" description="RING-type" evidence="25">
    <location>
        <begin position="17"/>
        <end position="238"/>
    </location>
</feature>
<keyword evidence="7" id="KW-0808">Transferase</keyword>
<dbReference type="Pfam" id="PF22191">
    <property type="entry name" value="IBR_1"/>
    <property type="match status" value="1"/>
</dbReference>
<dbReference type="GO" id="GO:0016567">
    <property type="term" value="P:protein ubiquitination"/>
    <property type="evidence" value="ECO:0007669"/>
    <property type="project" value="InterPro"/>
</dbReference>
<name>V4BHL4_LOTGI</name>
<proteinExistence type="inferred from homology"/>
<sequence length="286" mass="32274">MATYSVAKSSVDLAIAPMIMCKLCLMECPLQDMYELIDCKCLYCEMCVRQYLSVMIKEGNVSDITCPDAQCKKHGSLEKHEIQKLVDKNMYERYKRLCYMEEVDLDPNRTFCPEAGCETVCHVCSSRLEENVSATPVQCPTCGLQFCSVCKSKWHASKSCDEAMSKGRQEDLGIPFSSSEDAKIKRCPVCHVPIERNDGCAQMMCKRCKHVFCWYCLTSLDDDFLLRHYDKGPCKNKLGHSRASVIWHRTQVVGIFAGFGVLLLVASPFLLLAAPCILCCKCKICK</sequence>
<evidence type="ECO:0000256" key="23">
    <source>
        <dbReference type="ARBA" id="ARBA00078867"/>
    </source>
</evidence>
<gene>
    <name evidence="26" type="ORF">LOTGIDRAFT_181176</name>
</gene>
<dbReference type="InterPro" id="IPR044066">
    <property type="entry name" value="TRIAD_supradom"/>
</dbReference>
<evidence type="ECO:0000313" key="27">
    <source>
        <dbReference type="Proteomes" id="UP000030746"/>
    </source>
</evidence>
<dbReference type="OrthoDB" id="10009520at2759"/>
<evidence type="ECO:0000256" key="7">
    <source>
        <dbReference type="ARBA" id="ARBA00022679"/>
    </source>
</evidence>
<organism evidence="26 27">
    <name type="scientific">Lottia gigantea</name>
    <name type="common">Giant owl limpet</name>
    <dbReference type="NCBI Taxonomy" id="225164"/>
    <lineage>
        <taxon>Eukaryota</taxon>
        <taxon>Metazoa</taxon>
        <taxon>Spiralia</taxon>
        <taxon>Lophotrochozoa</taxon>
        <taxon>Mollusca</taxon>
        <taxon>Gastropoda</taxon>
        <taxon>Patellogastropoda</taxon>
        <taxon>Lottioidea</taxon>
        <taxon>Lottiidae</taxon>
        <taxon>Lottia</taxon>
    </lineage>
</organism>
<keyword evidence="18 24" id="KW-0472">Membrane</keyword>
<dbReference type="CDD" id="cd20352">
    <property type="entry name" value="Rcat_RBR_RNF144"/>
    <property type="match status" value="1"/>
</dbReference>
<keyword evidence="15" id="KW-0832">Ubl conjugation</keyword>
<evidence type="ECO:0000256" key="22">
    <source>
        <dbReference type="ARBA" id="ARBA00069720"/>
    </source>
</evidence>
<evidence type="ECO:0000256" key="4">
    <source>
        <dbReference type="ARBA" id="ARBA00004906"/>
    </source>
</evidence>
<reference evidence="26 27" key="1">
    <citation type="journal article" date="2013" name="Nature">
        <title>Insights into bilaterian evolution from three spiralian genomes.</title>
        <authorList>
            <person name="Simakov O."/>
            <person name="Marletaz F."/>
            <person name="Cho S.J."/>
            <person name="Edsinger-Gonzales E."/>
            <person name="Havlak P."/>
            <person name="Hellsten U."/>
            <person name="Kuo D.H."/>
            <person name="Larsson T."/>
            <person name="Lv J."/>
            <person name="Arendt D."/>
            <person name="Savage R."/>
            <person name="Osoegawa K."/>
            <person name="de Jong P."/>
            <person name="Grimwood J."/>
            <person name="Chapman J.A."/>
            <person name="Shapiro H."/>
            <person name="Aerts A."/>
            <person name="Otillar R.P."/>
            <person name="Terry A.Y."/>
            <person name="Boore J.L."/>
            <person name="Grigoriev I.V."/>
            <person name="Lindberg D.R."/>
            <person name="Seaver E.C."/>
            <person name="Weisblat D.A."/>
            <person name="Putnam N.H."/>
            <person name="Rokhsar D.S."/>
        </authorList>
    </citation>
    <scope>NUCLEOTIDE SEQUENCE [LARGE SCALE GENOMIC DNA]</scope>
</reference>
<keyword evidence="27" id="KW-1185">Reference proteome</keyword>
<evidence type="ECO:0000256" key="9">
    <source>
        <dbReference type="ARBA" id="ARBA00022703"/>
    </source>
</evidence>